<dbReference type="InterPro" id="IPR012187">
    <property type="entry name" value="Disulphide_bond_form_BdbC"/>
</dbReference>
<comment type="subcellular location">
    <subcellularLocation>
        <location evidence="1">Membrane</location>
        <topology evidence="1">Multi-pass membrane protein</topology>
    </subcellularLocation>
</comment>
<dbReference type="EMBL" id="BAAAFA010000007">
    <property type="protein sequence ID" value="GAA0818464.1"/>
    <property type="molecule type" value="Genomic_DNA"/>
</dbReference>
<evidence type="ECO:0000256" key="3">
    <source>
        <dbReference type="ARBA" id="ARBA00022448"/>
    </source>
</evidence>
<evidence type="ECO:0000256" key="8">
    <source>
        <dbReference type="ARBA" id="ARBA00023136"/>
    </source>
</evidence>
<accession>A0ABN1L7R9</accession>
<evidence type="ECO:0000256" key="12">
    <source>
        <dbReference type="SAM" id="Phobius"/>
    </source>
</evidence>
<keyword evidence="7" id="KW-0560">Oxidoreductase</keyword>
<dbReference type="PANTHER" id="PTHR43469:SF1">
    <property type="entry name" value="SPBETA PROPHAGE-DERIVED DISULFIDE BOND FORMATION PROTEIN B"/>
    <property type="match status" value="1"/>
</dbReference>
<dbReference type="InterPro" id="IPR003752">
    <property type="entry name" value="DiS_bond_form_DsbB/BdbC"/>
</dbReference>
<protein>
    <submittedName>
        <fullName evidence="13">Disulfide oxidoreductase</fullName>
    </submittedName>
</protein>
<name>A0ABN1L7R9_9GAMM</name>
<evidence type="ECO:0000256" key="4">
    <source>
        <dbReference type="ARBA" id="ARBA00022692"/>
    </source>
</evidence>
<feature type="transmembrane region" description="Helical" evidence="12">
    <location>
        <begin position="117"/>
        <end position="143"/>
    </location>
</feature>
<keyword evidence="14" id="KW-1185">Reference proteome</keyword>
<evidence type="ECO:0000256" key="11">
    <source>
        <dbReference type="ARBA" id="ARBA00023284"/>
    </source>
</evidence>
<evidence type="ECO:0000313" key="13">
    <source>
        <dbReference type="EMBL" id="GAA0818464.1"/>
    </source>
</evidence>
<evidence type="ECO:0000256" key="2">
    <source>
        <dbReference type="ARBA" id="ARBA00007602"/>
    </source>
</evidence>
<evidence type="ECO:0000256" key="5">
    <source>
        <dbReference type="ARBA" id="ARBA00022982"/>
    </source>
</evidence>
<reference evidence="13 14" key="1">
    <citation type="journal article" date="2019" name="Int. J. Syst. Evol. Microbiol.">
        <title>The Global Catalogue of Microorganisms (GCM) 10K type strain sequencing project: providing services to taxonomists for standard genome sequencing and annotation.</title>
        <authorList>
            <consortium name="The Broad Institute Genomics Platform"/>
            <consortium name="The Broad Institute Genome Sequencing Center for Infectious Disease"/>
            <person name="Wu L."/>
            <person name="Ma J."/>
        </authorList>
    </citation>
    <scope>NUCLEOTIDE SEQUENCE [LARGE SCALE GENOMIC DNA]</scope>
    <source>
        <strain evidence="13 14">JCM 15608</strain>
    </source>
</reference>
<evidence type="ECO:0000256" key="1">
    <source>
        <dbReference type="ARBA" id="ARBA00004141"/>
    </source>
</evidence>
<feature type="transmembrane region" description="Helical" evidence="12">
    <location>
        <begin position="47"/>
        <end position="67"/>
    </location>
</feature>
<keyword evidence="3" id="KW-0813">Transport</keyword>
<dbReference type="Proteomes" id="UP001500021">
    <property type="component" value="Unassembled WGS sequence"/>
</dbReference>
<keyword evidence="10" id="KW-0143">Chaperone</keyword>
<evidence type="ECO:0000256" key="10">
    <source>
        <dbReference type="ARBA" id="ARBA00023186"/>
    </source>
</evidence>
<dbReference type="Pfam" id="PF02600">
    <property type="entry name" value="DsbB"/>
    <property type="match status" value="1"/>
</dbReference>
<keyword evidence="6 12" id="KW-1133">Transmembrane helix</keyword>
<keyword evidence="8 12" id="KW-0472">Membrane</keyword>
<feature type="transmembrane region" description="Helical" evidence="12">
    <location>
        <begin position="74"/>
        <end position="97"/>
    </location>
</feature>
<dbReference type="InterPro" id="IPR023380">
    <property type="entry name" value="DsbB-like_sf"/>
</dbReference>
<dbReference type="PIRSF" id="PIRSF036659">
    <property type="entry name" value="BdbC"/>
    <property type="match status" value="1"/>
</dbReference>
<dbReference type="Gene3D" id="1.20.1550.10">
    <property type="entry name" value="DsbB-like"/>
    <property type="match status" value="1"/>
</dbReference>
<comment type="similarity">
    <text evidence="2">Belongs to the DsbB family. BdbC subfamily.</text>
</comment>
<evidence type="ECO:0000256" key="9">
    <source>
        <dbReference type="ARBA" id="ARBA00023157"/>
    </source>
</evidence>
<keyword evidence="11" id="KW-0676">Redox-active center</keyword>
<keyword evidence="5" id="KW-0249">Electron transport</keyword>
<evidence type="ECO:0000313" key="14">
    <source>
        <dbReference type="Proteomes" id="UP001500021"/>
    </source>
</evidence>
<feature type="transmembrane region" description="Helical" evidence="12">
    <location>
        <begin position="12"/>
        <end position="35"/>
    </location>
</feature>
<comment type="caution">
    <text evidence="13">The sequence shown here is derived from an EMBL/GenBank/DDBJ whole genome shotgun (WGS) entry which is preliminary data.</text>
</comment>
<evidence type="ECO:0000256" key="6">
    <source>
        <dbReference type="ARBA" id="ARBA00022989"/>
    </source>
</evidence>
<sequence length="151" mass="16907">MNNIAQNKQAATAWYLLFSVWIIATAATLISLFLSEIVKLPVCVLCWYQRIALYPLVIVMPLALFPYDVKIIRYISGLVTFGWLVALYHVLLVAGIIPKSAQPCVQGIPCSETHINLLGFLNIPLMSLLTFTLIGLLLFIAYLQSSRNNHE</sequence>
<gene>
    <name evidence="13" type="ORF">GCM10009111_21180</name>
</gene>
<keyword evidence="9" id="KW-1015">Disulfide bond</keyword>
<evidence type="ECO:0000256" key="7">
    <source>
        <dbReference type="ARBA" id="ARBA00023002"/>
    </source>
</evidence>
<keyword evidence="4 12" id="KW-0812">Transmembrane</keyword>
<dbReference type="PANTHER" id="PTHR43469">
    <property type="entry name" value="DISULFIDE FORMATION PROTEIN-RELATED"/>
    <property type="match status" value="1"/>
</dbReference>
<proteinExistence type="inferred from homology"/>
<dbReference type="SUPFAM" id="SSF158442">
    <property type="entry name" value="DsbB-like"/>
    <property type="match status" value="1"/>
</dbReference>
<dbReference type="RefSeq" id="WP_343817403.1">
    <property type="nucleotide sequence ID" value="NZ_BAAAFA010000007.1"/>
</dbReference>
<organism evidence="13 14">
    <name type="scientific">Colwellia asteriadis</name>
    <dbReference type="NCBI Taxonomy" id="517723"/>
    <lineage>
        <taxon>Bacteria</taxon>
        <taxon>Pseudomonadati</taxon>
        <taxon>Pseudomonadota</taxon>
        <taxon>Gammaproteobacteria</taxon>
        <taxon>Alteromonadales</taxon>
        <taxon>Colwelliaceae</taxon>
        <taxon>Colwellia</taxon>
    </lineage>
</organism>